<accession>A0AAD8PPJ8</accession>
<evidence type="ECO:0000313" key="1">
    <source>
        <dbReference type="EMBL" id="KAK1573952.1"/>
    </source>
</evidence>
<dbReference type="RefSeq" id="XP_060409516.1">
    <property type="nucleotide sequence ID" value="XM_060555679.1"/>
</dbReference>
<comment type="caution">
    <text evidence="1">The sequence shown here is derived from an EMBL/GenBank/DDBJ whole genome shotgun (WGS) entry which is preliminary data.</text>
</comment>
<dbReference type="GeneID" id="85439919"/>
<dbReference type="GO" id="GO:0008237">
    <property type="term" value="F:metallopeptidase activity"/>
    <property type="evidence" value="ECO:0007669"/>
    <property type="project" value="InterPro"/>
</dbReference>
<dbReference type="SUPFAM" id="SSF55486">
    <property type="entry name" value="Metalloproteases ('zincins'), catalytic domain"/>
    <property type="match status" value="1"/>
</dbReference>
<dbReference type="InterPro" id="IPR024079">
    <property type="entry name" value="MetalloPept_cat_dom_sf"/>
</dbReference>
<dbReference type="Gene3D" id="3.40.390.10">
    <property type="entry name" value="Collagenase (Catalytic Domain)"/>
    <property type="match status" value="1"/>
</dbReference>
<name>A0AAD8PPJ8_9PEZI</name>
<gene>
    <name evidence="1" type="ORF">LY79DRAFT_524915</name>
</gene>
<sequence>MEGVREAQQLANAASRALRVRGSETSLAFNIWFGKSNASPQMVDRLINYHYLTAGSHLPAPTLQMKMSFEGRARYTPQNGAPAPGLDSLLYVCPSAASPLSDMCGSSNGESVVARVVTTHVANRHRVGPTVLIVCPAFFSRTGPTNAEMVRSYRQSIDTQNFSKGFFLLHELQHMPKATSPDPPAEDMPDPRDPSRDCYSVRCCPMLQHNQKIRNAQNFAFFALDAVAFPQYAKPGSASPSS</sequence>
<evidence type="ECO:0008006" key="3">
    <source>
        <dbReference type="Google" id="ProtNLM"/>
    </source>
</evidence>
<proteinExistence type="predicted"/>
<dbReference type="Proteomes" id="UP001230504">
    <property type="component" value="Unassembled WGS sequence"/>
</dbReference>
<dbReference type="AlphaFoldDB" id="A0AAD8PPJ8"/>
<organism evidence="1 2">
    <name type="scientific">Colletotrichum navitas</name>
    <dbReference type="NCBI Taxonomy" id="681940"/>
    <lineage>
        <taxon>Eukaryota</taxon>
        <taxon>Fungi</taxon>
        <taxon>Dikarya</taxon>
        <taxon>Ascomycota</taxon>
        <taxon>Pezizomycotina</taxon>
        <taxon>Sordariomycetes</taxon>
        <taxon>Hypocreomycetidae</taxon>
        <taxon>Glomerellales</taxon>
        <taxon>Glomerellaceae</taxon>
        <taxon>Colletotrichum</taxon>
        <taxon>Colletotrichum graminicola species complex</taxon>
    </lineage>
</organism>
<protein>
    <recommendedName>
        <fullName evidence="3">Lysine-specific metallo-endopeptidase domain-containing protein</fullName>
    </recommendedName>
</protein>
<dbReference type="EMBL" id="JAHLJV010000083">
    <property type="protein sequence ID" value="KAK1573952.1"/>
    <property type="molecule type" value="Genomic_DNA"/>
</dbReference>
<keyword evidence="2" id="KW-1185">Reference proteome</keyword>
<evidence type="ECO:0000313" key="2">
    <source>
        <dbReference type="Proteomes" id="UP001230504"/>
    </source>
</evidence>
<reference evidence="1" key="1">
    <citation type="submission" date="2021-06" db="EMBL/GenBank/DDBJ databases">
        <title>Comparative genomics, transcriptomics and evolutionary studies reveal genomic signatures of adaptation to plant cell wall in hemibiotrophic fungi.</title>
        <authorList>
            <consortium name="DOE Joint Genome Institute"/>
            <person name="Baroncelli R."/>
            <person name="Diaz J.F."/>
            <person name="Benocci T."/>
            <person name="Peng M."/>
            <person name="Battaglia E."/>
            <person name="Haridas S."/>
            <person name="Andreopoulos W."/>
            <person name="Labutti K."/>
            <person name="Pangilinan J."/>
            <person name="Floch G.L."/>
            <person name="Makela M.R."/>
            <person name="Henrissat B."/>
            <person name="Grigoriev I.V."/>
            <person name="Crouch J.A."/>
            <person name="De Vries R.P."/>
            <person name="Sukno S.A."/>
            <person name="Thon M.R."/>
        </authorList>
    </citation>
    <scope>NUCLEOTIDE SEQUENCE</scope>
    <source>
        <strain evidence="1">CBS 125086</strain>
    </source>
</reference>